<dbReference type="EMBL" id="MCFC01000030">
    <property type="protein sequence ID" value="ORY28619.1"/>
    <property type="molecule type" value="Genomic_DNA"/>
</dbReference>
<name>A0A1Y2B1A6_9TREE</name>
<feature type="region of interest" description="Disordered" evidence="1">
    <location>
        <begin position="1"/>
        <end position="174"/>
    </location>
</feature>
<feature type="compositionally biased region" description="Basic and acidic residues" evidence="1">
    <location>
        <begin position="76"/>
        <end position="89"/>
    </location>
</feature>
<organism evidence="2 3">
    <name type="scientific">Naematelia encephala</name>
    <dbReference type="NCBI Taxonomy" id="71784"/>
    <lineage>
        <taxon>Eukaryota</taxon>
        <taxon>Fungi</taxon>
        <taxon>Dikarya</taxon>
        <taxon>Basidiomycota</taxon>
        <taxon>Agaricomycotina</taxon>
        <taxon>Tremellomycetes</taxon>
        <taxon>Tremellales</taxon>
        <taxon>Naemateliaceae</taxon>
        <taxon>Naematelia</taxon>
    </lineage>
</organism>
<reference evidence="2 3" key="1">
    <citation type="submission" date="2016-07" db="EMBL/GenBank/DDBJ databases">
        <title>Pervasive Adenine N6-methylation of Active Genes in Fungi.</title>
        <authorList>
            <consortium name="DOE Joint Genome Institute"/>
            <person name="Mondo S.J."/>
            <person name="Dannebaum R.O."/>
            <person name="Kuo R.C."/>
            <person name="Labutti K."/>
            <person name="Haridas S."/>
            <person name="Kuo A."/>
            <person name="Salamov A."/>
            <person name="Ahrendt S.R."/>
            <person name="Lipzen A."/>
            <person name="Sullivan W."/>
            <person name="Andreopoulos W.B."/>
            <person name="Clum A."/>
            <person name="Lindquist E."/>
            <person name="Daum C."/>
            <person name="Ramamoorthy G.K."/>
            <person name="Gryganskyi A."/>
            <person name="Culley D."/>
            <person name="Magnuson J.K."/>
            <person name="James T.Y."/>
            <person name="O'Malley M.A."/>
            <person name="Stajich J.E."/>
            <person name="Spatafora J.W."/>
            <person name="Visel A."/>
            <person name="Grigoriev I.V."/>
        </authorList>
    </citation>
    <scope>NUCLEOTIDE SEQUENCE [LARGE SCALE GENOMIC DNA]</scope>
    <source>
        <strain evidence="2 3">68-887.2</strain>
    </source>
</reference>
<comment type="caution">
    <text evidence="2">The sequence shown here is derived from an EMBL/GenBank/DDBJ whole genome shotgun (WGS) entry which is preliminary data.</text>
</comment>
<feature type="compositionally biased region" description="Basic and acidic residues" evidence="1">
    <location>
        <begin position="311"/>
        <end position="323"/>
    </location>
</feature>
<evidence type="ECO:0000256" key="1">
    <source>
        <dbReference type="SAM" id="MobiDB-lite"/>
    </source>
</evidence>
<feature type="region of interest" description="Disordered" evidence="1">
    <location>
        <begin position="190"/>
        <end position="449"/>
    </location>
</feature>
<feature type="compositionally biased region" description="Polar residues" evidence="1">
    <location>
        <begin position="279"/>
        <end position="293"/>
    </location>
</feature>
<dbReference type="AlphaFoldDB" id="A0A1Y2B1A6"/>
<dbReference type="Proteomes" id="UP000193986">
    <property type="component" value="Unassembled WGS sequence"/>
</dbReference>
<feature type="compositionally biased region" description="Polar residues" evidence="1">
    <location>
        <begin position="194"/>
        <end position="209"/>
    </location>
</feature>
<feature type="compositionally biased region" description="Low complexity" evidence="1">
    <location>
        <begin position="388"/>
        <end position="401"/>
    </location>
</feature>
<gene>
    <name evidence="2" type="ORF">BCR39DRAFT_199712</name>
</gene>
<feature type="compositionally biased region" description="Polar residues" evidence="1">
    <location>
        <begin position="133"/>
        <end position="147"/>
    </location>
</feature>
<proteinExistence type="predicted"/>
<feature type="compositionally biased region" description="Polar residues" evidence="1">
    <location>
        <begin position="420"/>
        <end position="447"/>
    </location>
</feature>
<feature type="compositionally biased region" description="Low complexity" evidence="1">
    <location>
        <begin position="349"/>
        <end position="366"/>
    </location>
</feature>
<accession>A0A1Y2B1A6</accession>
<sequence length="578" mass="60247">MEGSMPLNSSASNAQNLNKNNNSVPTNSVPSNSIPSSSAPNSSVPSNSAPSSSVPSSSAPSNSLPNGGSNGSGTAKSERTAQSDVKRYENTQTEKVNNGDAKIAGGGKSVQTTDGDVKTDGIGKTIKAVKGDMNNTSNGQPVKTFNADTREEANNKTGKTLNGDMKNAKTDTNEAQLNKGVIDLQKSDAGTAVKDSSVSALPGTTNSGKTGVVDVKTNKLGAHVVQTPGKDTTATDTELSDGKPEHTVDTKVQVPTEDSALGPQHGTTNGKLGAPLKSGNGNTLPGSGTTNAPIPQVAAGYNNNNNNNEQHNQHDQHDYKEGSRLSQSSNSNLNPSPSSTAPKKDAASPHHPISSAPPSSPHRSSAPSPPYKSHAASHNGSKAATKANQNQGSSSSNGHSQSKIKTHNQVNVKAGKNNKVGVQNDTGNVSAQGNSENRIQSSNTKSGSDIIHGALDAARISRTGPNRLSQDISTREQLINESATHKYTPYSASFGSRPAYLEPCDGVYTHADDDLVDMCMDSNMLQFQPQHTVRCPDSMQHDIHVHESSTGTNKETMNTKASKDVAQYLRLCMDAGTL</sequence>
<feature type="compositionally biased region" description="Low complexity" evidence="1">
    <location>
        <begin position="324"/>
        <end position="339"/>
    </location>
</feature>
<evidence type="ECO:0000313" key="2">
    <source>
        <dbReference type="EMBL" id="ORY28619.1"/>
    </source>
</evidence>
<evidence type="ECO:0000313" key="3">
    <source>
        <dbReference type="Proteomes" id="UP000193986"/>
    </source>
</evidence>
<dbReference type="OrthoDB" id="2564683at2759"/>
<dbReference type="InParanoid" id="A0A1Y2B1A6"/>
<feature type="compositionally biased region" description="Basic and acidic residues" evidence="1">
    <location>
        <begin position="240"/>
        <end position="249"/>
    </location>
</feature>
<protein>
    <submittedName>
        <fullName evidence="2">Uncharacterized protein</fullName>
    </submittedName>
</protein>
<keyword evidence="3" id="KW-1185">Reference proteome</keyword>
<feature type="compositionally biased region" description="Low complexity" evidence="1">
    <location>
        <begin position="7"/>
        <end position="67"/>
    </location>
</feature>